<dbReference type="OrthoDB" id="9794834at2"/>
<dbReference type="Proteomes" id="UP000006732">
    <property type="component" value="Plasmid pPRO1"/>
</dbReference>
<dbReference type="SMART" id="SM00530">
    <property type="entry name" value="HTH_XRE"/>
    <property type="match status" value="1"/>
</dbReference>
<accession>A0R822</accession>
<evidence type="ECO:0000259" key="2">
    <source>
        <dbReference type="PROSITE" id="PS50943"/>
    </source>
</evidence>
<dbReference type="InterPro" id="IPR001387">
    <property type="entry name" value="Cro/C1-type_HTH"/>
</dbReference>
<dbReference type="PANTHER" id="PTHR43236:SF1">
    <property type="entry name" value="BLL7220 PROTEIN"/>
    <property type="match status" value="1"/>
</dbReference>
<dbReference type="PROSITE" id="PS50943">
    <property type="entry name" value="HTH_CROC1"/>
    <property type="match status" value="1"/>
</dbReference>
<protein>
    <recommendedName>
        <fullName evidence="2">HTH cro/C1-type domain-containing protein</fullName>
    </recommendedName>
</protein>
<dbReference type="EMBL" id="CP000483">
    <property type="protein sequence ID" value="ABL01257.1"/>
    <property type="molecule type" value="Genomic_DNA"/>
</dbReference>
<proteinExistence type="inferred from homology"/>
<dbReference type="Pfam" id="PF01381">
    <property type="entry name" value="HTH_3"/>
    <property type="match status" value="1"/>
</dbReference>
<dbReference type="CDD" id="cd00093">
    <property type="entry name" value="HTH_XRE"/>
    <property type="match status" value="1"/>
</dbReference>
<dbReference type="RefSeq" id="WP_011733776.1">
    <property type="nucleotide sequence ID" value="NC_008607.1"/>
</dbReference>
<geneLocation type="plasmid" evidence="3 4">
    <name>pPRO1</name>
</geneLocation>
<dbReference type="Pfam" id="PF06114">
    <property type="entry name" value="Peptidase_M78"/>
    <property type="match status" value="1"/>
</dbReference>
<dbReference type="KEGG" id="ppd:Ppro_3665"/>
<dbReference type="eggNOG" id="COG1396">
    <property type="taxonomic scope" value="Bacteria"/>
</dbReference>
<evidence type="ECO:0000313" key="3">
    <source>
        <dbReference type="EMBL" id="ABL01257.1"/>
    </source>
</evidence>
<gene>
    <name evidence="3" type="ordered locus">Ppro_3665</name>
</gene>
<evidence type="ECO:0000256" key="1">
    <source>
        <dbReference type="ARBA" id="ARBA00007227"/>
    </source>
</evidence>
<dbReference type="Gene3D" id="1.10.10.2910">
    <property type="match status" value="1"/>
</dbReference>
<name>A0R822_PELPD</name>
<keyword evidence="4" id="KW-1185">Reference proteome</keyword>
<dbReference type="HOGENOM" id="CLU_053651_1_1_7"/>
<dbReference type="SUPFAM" id="SSF47413">
    <property type="entry name" value="lambda repressor-like DNA-binding domains"/>
    <property type="match status" value="1"/>
</dbReference>
<keyword evidence="3" id="KW-0614">Plasmid</keyword>
<organism evidence="3 4">
    <name type="scientific">Pelobacter propionicus (strain DSM 2379 / NBRC 103807 / OttBd1)</name>
    <dbReference type="NCBI Taxonomy" id="338966"/>
    <lineage>
        <taxon>Bacteria</taxon>
        <taxon>Pseudomonadati</taxon>
        <taxon>Thermodesulfobacteriota</taxon>
        <taxon>Desulfuromonadia</taxon>
        <taxon>Desulfuromonadales</taxon>
        <taxon>Desulfuromonadaceae</taxon>
        <taxon>Pelobacter</taxon>
    </lineage>
</organism>
<dbReference type="InterPro" id="IPR010982">
    <property type="entry name" value="Lambda_DNA-bd_dom_sf"/>
</dbReference>
<feature type="domain" description="HTH cro/C1-type" evidence="2">
    <location>
        <begin position="11"/>
        <end position="65"/>
    </location>
</feature>
<dbReference type="Gene3D" id="1.10.260.40">
    <property type="entry name" value="lambda repressor-like DNA-binding domains"/>
    <property type="match status" value="1"/>
</dbReference>
<dbReference type="eggNOG" id="COG2856">
    <property type="taxonomic scope" value="Bacteria"/>
</dbReference>
<dbReference type="InterPro" id="IPR010359">
    <property type="entry name" value="IrrE_HExxH"/>
</dbReference>
<dbReference type="PANTHER" id="PTHR43236">
    <property type="entry name" value="ANTITOXIN HIGA1"/>
    <property type="match status" value="1"/>
</dbReference>
<dbReference type="InterPro" id="IPR052345">
    <property type="entry name" value="Rad_response_metalloprotease"/>
</dbReference>
<dbReference type="GO" id="GO:0003677">
    <property type="term" value="F:DNA binding"/>
    <property type="evidence" value="ECO:0007669"/>
    <property type="project" value="InterPro"/>
</dbReference>
<reference evidence="3 4" key="1">
    <citation type="submission" date="2006-10" db="EMBL/GenBank/DDBJ databases">
        <title>Complete sequence of plasmid pPRO1 of Pelobacter propionicus DSM 2379.</title>
        <authorList>
            <consortium name="US DOE Joint Genome Institute"/>
            <person name="Copeland A."/>
            <person name="Lucas S."/>
            <person name="Lapidus A."/>
            <person name="Barry K."/>
            <person name="Detter J.C."/>
            <person name="Glavina del Rio T."/>
            <person name="Hammon N."/>
            <person name="Israni S."/>
            <person name="Dalin E."/>
            <person name="Tice H."/>
            <person name="Pitluck S."/>
            <person name="Saunders E."/>
            <person name="Brettin T."/>
            <person name="Bruce D."/>
            <person name="Han C."/>
            <person name="Tapia R."/>
            <person name="Schmutz J."/>
            <person name="Larimer F."/>
            <person name="Land M."/>
            <person name="Hauser L."/>
            <person name="Kyrpides N."/>
            <person name="Kim E."/>
            <person name="Lovley D."/>
            <person name="Richardson P."/>
        </authorList>
    </citation>
    <scope>NUCLEOTIDE SEQUENCE [LARGE SCALE GENOMIC DNA]</scope>
    <source>
        <strain evidence="4">DSM 2379 / NBRC 103807 / OttBd1</strain>
        <plasmid evidence="4">Plasmid pPRO1</plasmid>
    </source>
</reference>
<sequence>MNTKLFCPQRLTLARQKRKLTKTVLANSAGVVSRSISAYESGDTIPTSETIMALASALRFPAEFFFAPPISRPEVEAVSFRALSSMTAAKRDSALAAGALAVELASWIEHRFVLPGWKLTDVDFRGYQPEAAAASVRSHWGLGERPIKNTVHLLEANGVRVFSLAEDCKEVDAFSYWQEATPFIFLNTMKSGERSRFDAMHELGHLILHRHGGPDGREAEHEADTFASAMLMPRSDVFAHAPKLATLPVIIQMKKRWAVSVAALNYRLHALDLITDWHYRTLCIQISENNFRSKEPDPCPRETSQLLQKVFAALKNDGVSRSDVATSLCMWTEDLDALIFGLVLTGIGGGKKDGVPPGVTNRQHLRIVTNNE</sequence>
<dbReference type="AlphaFoldDB" id="A0R822"/>
<evidence type="ECO:0000313" key="4">
    <source>
        <dbReference type="Proteomes" id="UP000006732"/>
    </source>
</evidence>
<comment type="similarity">
    <text evidence="1">Belongs to the short-chain fatty acyl-CoA assimilation regulator (ScfR) family.</text>
</comment>